<evidence type="ECO:0000313" key="3">
    <source>
        <dbReference type="EMBL" id="PGG84496.1"/>
    </source>
</evidence>
<dbReference type="SUPFAM" id="SSF53448">
    <property type="entry name" value="Nucleotide-diphospho-sugar transferases"/>
    <property type="match status" value="1"/>
</dbReference>
<name>A0A2A7XYW6_9BACI</name>
<dbReference type="Proteomes" id="UP000225320">
    <property type="component" value="Unassembled WGS sequence"/>
</dbReference>
<dbReference type="PANTHER" id="PTHR22916:SF3">
    <property type="entry name" value="UDP-GLCNAC:BETAGAL BETA-1,3-N-ACETYLGLUCOSAMINYLTRANSFERASE-LIKE PROTEIN 1"/>
    <property type="match status" value="1"/>
</dbReference>
<protein>
    <submittedName>
        <fullName evidence="3">Glycosyl transferase family 2</fullName>
    </submittedName>
</protein>
<organism evidence="3 4">
    <name type="scientific">Bacillus toyonensis</name>
    <dbReference type="NCBI Taxonomy" id="155322"/>
    <lineage>
        <taxon>Bacteria</taxon>
        <taxon>Bacillati</taxon>
        <taxon>Bacillota</taxon>
        <taxon>Bacilli</taxon>
        <taxon>Bacillales</taxon>
        <taxon>Bacillaceae</taxon>
        <taxon>Bacillus</taxon>
        <taxon>Bacillus cereus group</taxon>
    </lineage>
</organism>
<dbReference type="AlphaFoldDB" id="A0A2A7XYW6"/>
<comment type="similarity">
    <text evidence="1">Belongs to the glycosyltransferase 2 family.</text>
</comment>
<reference evidence="3 4" key="1">
    <citation type="submission" date="2017-09" db="EMBL/GenBank/DDBJ databases">
        <title>Large-scale bioinformatics analysis of Bacillus genomes uncovers conserved roles of natural products in bacterial physiology.</title>
        <authorList>
            <consortium name="Agbiome Team Llc"/>
            <person name="Bleich R.M."/>
            <person name="Grubbs K.J."/>
            <person name="Santa Maria K.C."/>
            <person name="Allen S.E."/>
            <person name="Farag S."/>
            <person name="Shank E.A."/>
            <person name="Bowers A."/>
        </authorList>
    </citation>
    <scope>NUCLEOTIDE SEQUENCE [LARGE SCALE GENOMIC DNA]</scope>
    <source>
        <strain evidence="3 4">AFS094862</strain>
    </source>
</reference>
<dbReference type="Gene3D" id="3.90.550.10">
    <property type="entry name" value="Spore Coat Polysaccharide Biosynthesis Protein SpsA, Chain A"/>
    <property type="match status" value="1"/>
</dbReference>
<dbReference type="PANTHER" id="PTHR22916">
    <property type="entry name" value="GLYCOSYLTRANSFERASE"/>
    <property type="match status" value="1"/>
</dbReference>
<dbReference type="FunFam" id="3.90.550.10:FF:000120">
    <property type="entry name" value="Glycosyl transferase, family 2"/>
    <property type="match status" value="1"/>
</dbReference>
<accession>A0A2A7XYW6</accession>
<comment type="caution">
    <text evidence="3">The sequence shown here is derived from an EMBL/GenBank/DDBJ whole genome shotgun (WGS) entry which is preliminary data.</text>
</comment>
<dbReference type="EMBL" id="NVOI01000120">
    <property type="protein sequence ID" value="PGG84496.1"/>
    <property type="molecule type" value="Genomic_DNA"/>
</dbReference>
<dbReference type="RefSeq" id="WP_070174400.1">
    <property type="nucleotide sequence ID" value="NZ_JAOPRA010000052.1"/>
</dbReference>
<dbReference type="GO" id="GO:0016758">
    <property type="term" value="F:hexosyltransferase activity"/>
    <property type="evidence" value="ECO:0007669"/>
    <property type="project" value="UniProtKB-ARBA"/>
</dbReference>
<evidence type="ECO:0000256" key="1">
    <source>
        <dbReference type="ARBA" id="ARBA00006739"/>
    </source>
</evidence>
<keyword evidence="3" id="KW-0808">Transferase</keyword>
<evidence type="ECO:0000259" key="2">
    <source>
        <dbReference type="Pfam" id="PF00535"/>
    </source>
</evidence>
<dbReference type="InterPro" id="IPR001173">
    <property type="entry name" value="Glyco_trans_2-like"/>
</dbReference>
<evidence type="ECO:0000313" key="4">
    <source>
        <dbReference type="Proteomes" id="UP000225320"/>
    </source>
</evidence>
<feature type="domain" description="Glycosyltransferase 2-like" evidence="2">
    <location>
        <begin position="10"/>
        <end position="132"/>
    </location>
</feature>
<sequence>MTINTYPLVSILIPTYNRPHYFQLALDSALAQTYPNIEIIIGDDSTDNKTQELIKQSYLPIYKNIVYIQNSVSLGQFQNGLLLFEKASGNYINYLMDDDLLHPDKIQKMMNLFLTDNSLSLVTSYRKLIDEKGEHIPDGPINIKLCEITTKLSGMDVGNQMLMNCCNYIGEPTTPLFKKEHLIEAFGTLNGREYNCCVDMASWIHLLSKGNLTYISEPLSYFRIHSGQQLQSNMKLLEGIEDLTHLITVSKNYGFLQNKTEYQKALQEVLQRILYAFQHYNKDMTDMIYQRLTQCVETVKIELQLLQNQLL</sequence>
<gene>
    <name evidence="3" type="ORF">CON73_26290</name>
</gene>
<dbReference type="Pfam" id="PF00535">
    <property type="entry name" value="Glycos_transf_2"/>
    <property type="match status" value="1"/>
</dbReference>
<proteinExistence type="inferred from homology"/>
<dbReference type="InterPro" id="IPR029044">
    <property type="entry name" value="Nucleotide-diphossugar_trans"/>
</dbReference>